<name>E3CVG8_9BACT</name>
<evidence type="ECO:0000313" key="5">
    <source>
        <dbReference type="Proteomes" id="UP000005096"/>
    </source>
</evidence>
<proteinExistence type="predicted"/>
<dbReference type="HOGENOM" id="CLU_032858_3_0_0"/>
<dbReference type="InterPro" id="IPR036291">
    <property type="entry name" value="NAD(P)-bd_dom_sf"/>
</dbReference>
<evidence type="ECO:0000259" key="2">
    <source>
        <dbReference type="Pfam" id="PF03435"/>
    </source>
</evidence>
<dbReference type="eggNOG" id="COG1748">
    <property type="taxonomic scope" value="Bacteria"/>
</dbReference>
<sequence>MKALQIGAGLVGRIIAADLSRDFETTVVDFDPKNLEEARKLAPKARVVQGSCTDEAVLAPLLEEADVVTAGVPGRLGYGLMERVIRAGKSYSDISFMAEDFEALDGLARESGCAVVPDMGVAPGMSNFLVGRGAALLDEVEEAVIYVGGIPERKVPPFNYQVTWSPEDVIEEYTRPARCVRDGAVREVEAMGELNQREFPRVGVLETFITDGLRSLVKNVKARTMEERTLRWPGHVEQIRLLRDMGLFDTEPRNLGGASVVPRKVACDLLFPLWKMDPDAGDRDLTVMQVEVTGFKGRDRITHRWDLFDRYDEATGMYSMGRCTGSSCAIFARALAQGRISRPGVHAPEVLAGDDALYDFVLGQQSARGLRYVESTRVVRDVR</sequence>
<protein>
    <submittedName>
        <fullName evidence="4">Saccharopine dehydrogenase</fullName>
    </submittedName>
</protein>
<dbReference type="Pfam" id="PF03435">
    <property type="entry name" value="Sacchrp_dh_NADP"/>
    <property type="match status" value="1"/>
</dbReference>
<dbReference type="PANTHER" id="PTHR11133">
    <property type="entry name" value="SACCHAROPINE DEHYDROGENASE"/>
    <property type="match status" value="1"/>
</dbReference>
<dbReference type="SUPFAM" id="SSF55347">
    <property type="entry name" value="Glyceraldehyde-3-phosphate dehydrogenase-like, C-terminal domain"/>
    <property type="match status" value="1"/>
</dbReference>
<dbReference type="InterPro" id="IPR051168">
    <property type="entry name" value="AASS"/>
</dbReference>
<evidence type="ECO:0000313" key="4">
    <source>
        <dbReference type="EMBL" id="EFQ23224.1"/>
    </source>
</evidence>
<feature type="domain" description="Saccharopine dehydrogenase NADP binding" evidence="2">
    <location>
        <begin position="4"/>
        <end position="115"/>
    </location>
</feature>
<dbReference type="Gene3D" id="3.30.360.10">
    <property type="entry name" value="Dihydrodipicolinate Reductase, domain 2"/>
    <property type="match status" value="1"/>
</dbReference>
<dbReference type="RefSeq" id="WP_006300392.1">
    <property type="nucleotide sequence ID" value="NZ_CM001022.1"/>
</dbReference>
<dbReference type="AlphaFoldDB" id="E3CVG8"/>
<dbReference type="SUPFAM" id="SSF51735">
    <property type="entry name" value="NAD(P)-binding Rossmann-fold domains"/>
    <property type="match status" value="1"/>
</dbReference>
<organism evidence="4 5">
    <name type="scientific">Aminomonas paucivorans DSM 12260</name>
    <dbReference type="NCBI Taxonomy" id="584708"/>
    <lineage>
        <taxon>Bacteria</taxon>
        <taxon>Thermotogati</taxon>
        <taxon>Synergistota</taxon>
        <taxon>Synergistia</taxon>
        <taxon>Synergistales</taxon>
        <taxon>Synergistaceae</taxon>
        <taxon>Aminomonas</taxon>
    </lineage>
</organism>
<evidence type="ECO:0000256" key="1">
    <source>
        <dbReference type="ARBA" id="ARBA00023002"/>
    </source>
</evidence>
<dbReference type="Gene3D" id="3.40.50.720">
    <property type="entry name" value="NAD(P)-binding Rossmann-like Domain"/>
    <property type="match status" value="1"/>
</dbReference>
<accession>E3CVG8</accession>
<dbReference type="Pfam" id="PF16653">
    <property type="entry name" value="Sacchrp_dh_C"/>
    <property type="match status" value="1"/>
</dbReference>
<dbReference type="STRING" id="584708.Apau_0796"/>
<dbReference type="InterPro" id="IPR005097">
    <property type="entry name" value="Sacchrp_dh_NADP-bd"/>
</dbReference>
<keyword evidence="5" id="KW-1185">Reference proteome</keyword>
<gene>
    <name evidence="4" type="ORF">Apau_0796</name>
</gene>
<evidence type="ECO:0000259" key="3">
    <source>
        <dbReference type="Pfam" id="PF16653"/>
    </source>
</evidence>
<dbReference type="OrthoDB" id="9769367at2"/>
<dbReference type="GO" id="GO:0016491">
    <property type="term" value="F:oxidoreductase activity"/>
    <property type="evidence" value="ECO:0007669"/>
    <property type="project" value="UniProtKB-KW"/>
</dbReference>
<feature type="domain" description="Saccharopine dehydrogenase-like C-terminal" evidence="3">
    <location>
        <begin position="120"/>
        <end position="369"/>
    </location>
</feature>
<dbReference type="Proteomes" id="UP000005096">
    <property type="component" value="Chromosome"/>
</dbReference>
<dbReference type="EMBL" id="CM001022">
    <property type="protein sequence ID" value="EFQ23224.1"/>
    <property type="molecule type" value="Genomic_DNA"/>
</dbReference>
<dbReference type="PaxDb" id="584708-Apau_0796"/>
<dbReference type="PANTHER" id="PTHR11133:SF22">
    <property type="entry name" value="ALPHA-AMINOADIPIC SEMIALDEHYDE SYNTHASE, MITOCHONDRIAL"/>
    <property type="match status" value="1"/>
</dbReference>
<reference evidence="4 5" key="1">
    <citation type="journal article" date="2010" name="Stand. Genomic Sci.">
        <title>Non-contiguous finished genome sequence of Aminomonas paucivorans type strain (GLU-3).</title>
        <authorList>
            <person name="Pitluck S."/>
            <person name="Yasawong M."/>
            <person name="Held B."/>
            <person name="Lapidus A."/>
            <person name="Nolan M."/>
            <person name="Copeland A."/>
            <person name="Lucas S."/>
            <person name="Del Rio T.G."/>
            <person name="Tice H."/>
            <person name="Cheng J.F."/>
            <person name="Chertkov O."/>
            <person name="Goodwin L."/>
            <person name="Tapia R."/>
            <person name="Han C."/>
            <person name="Liolios K."/>
            <person name="Ivanova N."/>
            <person name="Mavromatis K."/>
            <person name="Ovchinnikova G."/>
            <person name="Pati A."/>
            <person name="Chen A."/>
            <person name="Palaniappan K."/>
            <person name="Land M."/>
            <person name="Hauser L."/>
            <person name="Chang Y.J."/>
            <person name="Jeffries C.D."/>
            <person name="Pukall R."/>
            <person name="Spring S."/>
            <person name="Rohde M."/>
            <person name="Sikorski J."/>
            <person name="Goker M."/>
            <person name="Woyke T."/>
            <person name="Bristow J."/>
            <person name="Eisen J.A."/>
            <person name="Markowitz V."/>
            <person name="Hugenholtz P."/>
            <person name="Kyrpides N.C."/>
            <person name="Klenk H.P."/>
        </authorList>
    </citation>
    <scope>NUCLEOTIDE SEQUENCE [LARGE SCALE GENOMIC DNA]</scope>
    <source>
        <strain evidence="4 5">DSM 12260</strain>
    </source>
</reference>
<keyword evidence="1" id="KW-0560">Oxidoreductase</keyword>
<dbReference type="InterPro" id="IPR032095">
    <property type="entry name" value="Sacchrp_dh-like_C"/>
</dbReference>